<name>A0A022Q855_ERYGU</name>
<accession>A0A022Q855</accession>
<dbReference type="AlphaFoldDB" id="A0A022Q855"/>
<keyword evidence="5 7" id="KW-0479">Metal-binding</keyword>
<keyword evidence="11" id="KW-1185">Reference proteome</keyword>
<evidence type="ECO:0000259" key="9">
    <source>
        <dbReference type="Pfam" id="PF00190"/>
    </source>
</evidence>
<keyword evidence="3 8" id="KW-0052">Apoplast</keyword>
<sequence>VLEDTICVGFVTSNPANHVLKNKLFSLHKTFIPRECFIFPESLIHFQFNVGKTLRVAFSGLSTENPGVITIVNAVIGSDPPINPAVQTKAFQVEMNIIDYLEAHF</sequence>
<dbReference type="GO" id="GO:0030145">
    <property type="term" value="F:manganese ion binding"/>
    <property type="evidence" value="ECO:0007669"/>
    <property type="project" value="UniProtKB-UniRule"/>
</dbReference>
<dbReference type="SUPFAM" id="SSF51182">
    <property type="entry name" value="RmlC-like cupins"/>
    <property type="match status" value="1"/>
</dbReference>
<feature type="binding site" evidence="7">
    <location>
        <position position="45"/>
    </location>
    <ligand>
        <name>Mn(2+)</name>
        <dbReference type="ChEBI" id="CHEBI:29035"/>
    </ligand>
</feature>
<evidence type="ECO:0000256" key="1">
    <source>
        <dbReference type="ARBA" id="ARBA00004271"/>
    </source>
</evidence>
<dbReference type="Proteomes" id="UP000030748">
    <property type="component" value="Unassembled WGS sequence"/>
</dbReference>
<dbReference type="PANTHER" id="PTHR31238">
    <property type="entry name" value="GERMIN-LIKE PROTEIN SUBFAMILY 3 MEMBER 3"/>
    <property type="match status" value="1"/>
</dbReference>
<dbReference type="InterPro" id="IPR011051">
    <property type="entry name" value="RmlC_Cupin_sf"/>
</dbReference>
<keyword evidence="6 7" id="KW-0464">Manganese</keyword>
<dbReference type="InterPro" id="IPR006045">
    <property type="entry name" value="Cupin_1"/>
</dbReference>
<protein>
    <recommendedName>
        <fullName evidence="8">Germin-like protein</fullName>
    </recommendedName>
</protein>
<keyword evidence="4 8" id="KW-0964">Secreted</keyword>
<evidence type="ECO:0000256" key="8">
    <source>
        <dbReference type="RuleBase" id="RU366015"/>
    </source>
</evidence>
<proteinExistence type="inferred from homology"/>
<evidence type="ECO:0000313" key="11">
    <source>
        <dbReference type="Proteomes" id="UP000030748"/>
    </source>
</evidence>
<dbReference type="EMBL" id="KI632154">
    <property type="protein sequence ID" value="EYU23784.1"/>
    <property type="molecule type" value="Genomic_DNA"/>
</dbReference>
<dbReference type="PRINTS" id="PR00325">
    <property type="entry name" value="GERMIN"/>
</dbReference>
<organism evidence="10 11">
    <name type="scientific">Erythranthe guttata</name>
    <name type="common">Yellow monkey flower</name>
    <name type="synonym">Mimulus guttatus</name>
    <dbReference type="NCBI Taxonomy" id="4155"/>
    <lineage>
        <taxon>Eukaryota</taxon>
        <taxon>Viridiplantae</taxon>
        <taxon>Streptophyta</taxon>
        <taxon>Embryophyta</taxon>
        <taxon>Tracheophyta</taxon>
        <taxon>Spermatophyta</taxon>
        <taxon>Magnoliopsida</taxon>
        <taxon>eudicotyledons</taxon>
        <taxon>Gunneridae</taxon>
        <taxon>Pentapetalae</taxon>
        <taxon>asterids</taxon>
        <taxon>lamiids</taxon>
        <taxon>Lamiales</taxon>
        <taxon>Phrymaceae</taxon>
        <taxon>Erythranthe</taxon>
    </lineage>
</organism>
<dbReference type="Pfam" id="PF00190">
    <property type="entry name" value="Cupin_1"/>
    <property type="match status" value="1"/>
</dbReference>
<comment type="subcellular location">
    <subcellularLocation>
        <location evidence="1 8">Secreted</location>
        <location evidence="1 8">Extracellular space</location>
        <location evidence="1 8">Apoplast</location>
    </subcellularLocation>
</comment>
<evidence type="ECO:0000313" key="10">
    <source>
        <dbReference type="EMBL" id="EYU23784.1"/>
    </source>
</evidence>
<evidence type="ECO:0000256" key="4">
    <source>
        <dbReference type="ARBA" id="ARBA00022525"/>
    </source>
</evidence>
<evidence type="ECO:0000256" key="7">
    <source>
        <dbReference type="PIRSR" id="PIRSR601929-2"/>
    </source>
</evidence>
<gene>
    <name evidence="10" type="ORF">MIMGU_mgv1a021618mg</name>
</gene>
<dbReference type="STRING" id="4155.A0A022Q855"/>
<dbReference type="InterPro" id="IPR014710">
    <property type="entry name" value="RmlC-like_jellyroll"/>
</dbReference>
<feature type="domain" description="Cupin type-1" evidence="9">
    <location>
        <begin position="5"/>
        <end position="96"/>
    </location>
</feature>
<evidence type="ECO:0000256" key="5">
    <source>
        <dbReference type="ARBA" id="ARBA00022723"/>
    </source>
</evidence>
<comment type="similarity">
    <text evidence="2 8">Belongs to the germin family.</text>
</comment>
<reference evidence="10 11" key="1">
    <citation type="journal article" date="2013" name="Proc. Natl. Acad. Sci. U.S.A.">
        <title>Fine-scale variation in meiotic recombination in Mimulus inferred from population shotgun sequencing.</title>
        <authorList>
            <person name="Hellsten U."/>
            <person name="Wright K.M."/>
            <person name="Jenkins J."/>
            <person name="Shu S."/>
            <person name="Yuan Y."/>
            <person name="Wessler S.R."/>
            <person name="Schmutz J."/>
            <person name="Willis J.H."/>
            <person name="Rokhsar D.S."/>
        </authorList>
    </citation>
    <scope>NUCLEOTIDE SEQUENCE [LARGE SCALE GENOMIC DNA]</scope>
    <source>
        <strain evidence="11">cv. DUN x IM62</strain>
    </source>
</reference>
<dbReference type="InterPro" id="IPR001929">
    <property type="entry name" value="Germin"/>
</dbReference>
<feature type="non-terminal residue" evidence="10">
    <location>
        <position position="1"/>
    </location>
</feature>
<evidence type="ECO:0000256" key="6">
    <source>
        <dbReference type="ARBA" id="ARBA00023211"/>
    </source>
</evidence>
<dbReference type="Gene3D" id="2.60.120.10">
    <property type="entry name" value="Jelly Rolls"/>
    <property type="match status" value="1"/>
</dbReference>
<dbReference type="GO" id="GO:0048046">
    <property type="term" value="C:apoplast"/>
    <property type="evidence" value="ECO:0007669"/>
    <property type="project" value="UniProtKB-SubCell"/>
</dbReference>
<evidence type="ECO:0000256" key="2">
    <source>
        <dbReference type="ARBA" id="ARBA00007456"/>
    </source>
</evidence>
<evidence type="ECO:0000256" key="3">
    <source>
        <dbReference type="ARBA" id="ARBA00022523"/>
    </source>
</evidence>